<evidence type="ECO:0000256" key="1">
    <source>
        <dbReference type="SAM" id="MobiDB-lite"/>
    </source>
</evidence>
<dbReference type="OrthoDB" id="4023585at2759"/>
<feature type="region of interest" description="Disordered" evidence="1">
    <location>
        <begin position="70"/>
        <end position="98"/>
    </location>
</feature>
<protein>
    <submittedName>
        <fullName evidence="2">Uncharacterized protein</fullName>
    </submittedName>
</protein>
<reference evidence="2" key="1">
    <citation type="journal article" date="2016" name="Proc. Natl. Acad. Sci. U.S.A.">
        <title>Lipid metabolic changes in an early divergent fungus govern the establishment of a mutualistic symbiosis with endobacteria.</title>
        <authorList>
            <person name="Lastovetsky O.A."/>
            <person name="Gaspar M.L."/>
            <person name="Mondo S.J."/>
            <person name="LaButti K.M."/>
            <person name="Sandor L."/>
            <person name="Grigoriev I.V."/>
            <person name="Henry S.A."/>
            <person name="Pawlowska T.E."/>
        </authorList>
    </citation>
    <scope>NUCLEOTIDE SEQUENCE [LARGE SCALE GENOMIC DNA]</scope>
    <source>
        <strain evidence="2">ATCC 52814</strain>
    </source>
</reference>
<organism evidence="2">
    <name type="scientific">Rhizopus microsporus var. microsporus</name>
    <dbReference type="NCBI Taxonomy" id="86635"/>
    <lineage>
        <taxon>Eukaryota</taxon>
        <taxon>Fungi</taxon>
        <taxon>Fungi incertae sedis</taxon>
        <taxon>Mucoromycota</taxon>
        <taxon>Mucoromycotina</taxon>
        <taxon>Mucoromycetes</taxon>
        <taxon>Mucorales</taxon>
        <taxon>Mucorineae</taxon>
        <taxon>Rhizopodaceae</taxon>
        <taxon>Rhizopus</taxon>
    </lineage>
</organism>
<feature type="non-terminal residue" evidence="2">
    <location>
        <position position="175"/>
    </location>
</feature>
<dbReference type="EMBL" id="KV921937">
    <property type="protein sequence ID" value="ORE05769.1"/>
    <property type="molecule type" value="Genomic_DNA"/>
</dbReference>
<sequence length="175" mass="18517">MNSLTKSVAVFGRATKQVYFTPAASLHVSSLLARESVVDKAKNVADRVNKKTGEKLSDVLEGAEKVTETATHQAQKVKDKAAHLTDDAMHEADKRTPSEKTILETLKGGVEAAKEAVGLGSKKASHAAEEFKDEAATKAKRVMHSVDEASDKASNAAHHAKKTAGSVADDVKAKA</sequence>
<proteinExistence type="predicted"/>
<evidence type="ECO:0000313" key="2">
    <source>
        <dbReference type="EMBL" id="ORE05769.1"/>
    </source>
</evidence>
<dbReference type="AlphaFoldDB" id="A0A1X0R190"/>
<dbReference type="Proteomes" id="UP000242414">
    <property type="component" value="Unassembled WGS sequence"/>
</dbReference>
<name>A0A1X0R190_RHIZD</name>
<dbReference type="VEuPathDB" id="FungiDB:BCV72DRAFT_180716"/>
<feature type="compositionally biased region" description="Basic and acidic residues" evidence="1">
    <location>
        <begin position="76"/>
        <end position="98"/>
    </location>
</feature>
<gene>
    <name evidence="2" type="ORF">BCV72DRAFT_180716</name>
</gene>
<accession>A0A1X0R190</accession>
<feature type="region of interest" description="Disordered" evidence="1">
    <location>
        <begin position="145"/>
        <end position="175"/>
    </location>
</feature>